<evidence type="ECO:0000313" key="1">
    <source>
        <dbReference type="EMBL" id="KKL16845.1"/>
    </source>
</evidence>
<sequence length="22" mass="2601">MTKLSKRQKVINEKIEPGKLYP</sequence>
<dbReference type="EMBL" id="LAZR01039504">
    <property type="protein sequence ID" value="KKL16845.1"/>
    <property type="molecule type" value="Genomic_DNA"/>
</dbReference>
<organism evidence="1">
    <name type="scientific">marine sediment metagenome</name>
    <dbReference type="NCBI Taxonomy" id="412755"/>
    <lineage>
        <taxon>unclassified sequences</taxon>
        <taxon>metagenomes</taxon>
        <taxon>ecological metagenomes</taxon>
    </lineage>
</organism>
<feature type="non-terminal residue" evidence="1">
    <location>
        <position position="22"/>
    </location>
</feature>
<accession>A0A0F9B5A6</accession>
<gene>
    <name evidence="1" type="ORF">LCGC14_2491520</name>
</gene>
<comment type="caution">
    <text evidence="1">The sequence shown here is derived from an EMBL/GenBank/DDBJ whole genome shotgun (WGS) entry which is preliminary data.</text>
</comment>
<protein>
    <submittedName>
        <fullName evidence="1">Uncharacterized protein</fullName>
    </submittedName>
</protein>
<dbReference type="AlphaFoldDB" id="A0A0F9B5A6"/>
<name>A0A0F9B5A6_9ZZZZ</name>
<reference evidence="1" key="1">
    <citation type="journal article" date="2015" name="Nature">
        <title>Complex archaea that bridge the gap between prokaryotes and eukaryotes.</title>
        <authorList>
            <person name="Spang A."/>
            <person name="Saw J.H."/>
            <person name="Jorgensen S.L."/>
            <person name="Zaremba-Niedzwiedzka K."/>
            <person name="Martijn J."/>
            <person name="Lind A.E."/>
            <person name="van Eijk R."/>
            <person name="Schleper C."/>
            <person name="Guy L."/>
            <person name="Ettema T.J."/>
        </authorList>
    </citation>
    <scope>NUCLEOTIDE SEQUENCE</scope>
</reference>
<proteinExistence type="predicted"/>